<dbReference type="SUPFAM" id="SSF54160">
    <property type="entry name" value="Chromo domain-like"/>
    <property type="match status" value="1"/>
</dbReference>
<dbReference type="EMBL" id="CAJNOC010010654">
    <property type="protein sequence ID" value="CAF1141943.1"/>
    <property type="molecule type" value="Genomic_DNA"/>
</dbReference>
<name>A0A814S480_9BILA</name>
<evidence type="ECO:0000313" key="2">
    <source>
        <dbReference type="EMBL" id="CAF1141943.1"/>
    </source>
</evidence>
<dbReference type="Gene3D" id="2.40.50.40">
    <property type="match status" value="1"/>
</dbReference>
<protein>
    <recommendedName>
        <fullName evidence="1">Chromo domain-containing protein</fullName>
    </recommendedName>
</protein>
<proteinExistence type="predicted"/>
<dbReference type="Proteomes" id="UP000663879">
    <property type="component" value="Unassembled WGS sequence"/>
</dbReference>
<dbReference type="PROSITE" id="PS50013">
    <property type="entry name" value="CHROMO_2"/>
    <property type="match status" value="1"/>
</dbReference>
<accession>A0A814S480</accession>
<dbReference type="InterPro" id="IPR000953">
    <property type="entry name" value="Chromo/chromo_shadow_dom"/>
</dbReference>
<dbReference type="InterPro" id="IPR023780">
    <property type="entry name" value="Chromo_domain"/>
</dbReference>
<evidence type="ECO:0000313" key="3">
    <source>
        <dbReference type="Proteomes" id="UP000663879"/>
    </source>
</evidence>
<reference evidence="2" key="1">
    <citation type="submission" date="2021-02" db="EMBL/GenBank/DDBJ databases">
        <authorList>
            <person name="Nowell W R."/>
        </authorList>
    </citation>
    <scope>NUCLEOTIDE SEQUENCE</scope>
    <source>
        <strain evidence="2">Ploen Becks lab</strain>
    </source>
</reference>
<feature type="domain" description="Chromo" evidence="1">
    <location>
        <begin position="40"/>
        <end position="98"/>
    </location>
</feature>
<evidence type="ECO:0000259" key="1">
    <source>
        <dbReference type="PROSITE" id="PS50013"/>
    </source>
</evidence>
<dbReference type="OrthoDB" id="1430630at2759"/>
<gene>
    <name evidence="2" type="ORF">OXX778_LOCUS22932</name>
</gene>
<sequence>MLHGELLPNSYPRWRLKVGKPEKVIEIPPNENNLSKEGYDEIEKILDHKKVGRGFKYLVKWKNKPVSDNSYIKGSDFYDKIVLDDYHNSTKNSTKTKRNKLN</sequence>
<organism evidence="2 3">
    <name type="scientific">Brachionus calyciflorus</name>
    <dbReference type="NCBI Taxonomy" id="104777"/>
    <lineage>
        <taxon>Eukaryota</taxon>
        <taxon>Metazoa</taxon>
        <taxon>Spiralia</taxon>
        <taxon>Gnathifera</taxon>
        <taxon>Rotifera</taxon>
        <taxon>Eurotatoria</taxon>
        <taxon>Monogononta</taxon>
        <taxon>Pseudotrocha</taxon>
        <taxon>Ploima</taxon>
        <taxon>Brachionidae</taxon>
        <taxon>Brachionus</taxon>
    </lineage>
</organism>
<keyword evidence="3" id="KW-1185">Reference proteome</keyword>
<dbReference type="SMART" id="SM00298">
    <property type="entry name" value="CHROMO"/>
    <property type="match status" value="1"/>
</dbReference>
<comment type="caution">
    <text evidence="2">The sequence shown here is derived from an EMBL/GenBank/DDBJ whole genome shotgun (WGS) entry which is preliminary data.</text>
</comment>
<feature type="non-terminal residue" evidence="2">
    <location>
        <position position="1"/>
    </location>
</feature>
<dbReference type="InterPro" id="IPR016197">
    <property type="entry name" value="Chromo-like_dom_sf"/>
</dbReference>
<dbReference type="AlphaFoldDB" id="A0A814S480"/>
<dbReference type="Pfam" id="PF00385">
    <property type="entry name" value="Chromo"/>
    <property type="match status" value="1"/>
</dbReference>